<keyword evidence="3" id="KW-1185">Reference proteome</keyword>
<comment type="caution">
    <text evidence="2">The sequence shown here is derived from an EMBL/GenBank/DDBJ whole genome shotgun (WGS) entry which is preliminary data.</text>
</comment>
<organism evidence="2 3">
    <name type="scientific">Streptomonospora nanhaiensis</name>
    <dbReference type="NCBI Taxonomy" id="1323731"/>
    <lineage>
        <taxon>Bacteria</taxon>
        <taxon>Bacillati</taxon>
        <taxon>Actinomycetota</taxon>
        <taxon>Actinomycetes</taxon>
        <taxon>Streptosporangiales</taxon>
        <taxon>Nocardiopsidaceae</taxon>
        <taxon>Streptomonospora</taxon>
    </lineage>
</organism>
<proteinExistence type="inferred from homology"/>
<evidence type="ECO:0000313" key="2">
    <source>
        <dbReference type="EMBL" id="NYI98266.1"/>
    </source>
</evidence>
<evidence type="ECO:0000256" key="1">
    <source>
        <dbReference type="ARBA" id="ARBA00006484"/>
    </source>
</evidence>
<dbReference type="PRINTS" id="PR00080">
    <property type="entry name" value="SDRFAMILY"/>
</dbReference>
<sequence length="248" mass="26239">MPRPIALITGAGSGIGAAIAARLAVRHDLILTHLANDDDLRHVVGQAQRAGADVVSVIGDLTREATIGALEREIDQANERLAILVSNAGAYPRTPWNNLDLPTFRHQVETNLITHAACAKLAAPALCRRGVGRIIAVSSVLTQLGRVELAGYIAAKSGLEGLVRALARELGLHGVTVNCIRAGSIEVPAERAVVDDPEAMVGRQLERQCIKRRGRPEDIAAAVEFLVSPDAGFITGQCLTVDGGWCMT</sequence>
<gene>
    <name evidence="2" type="ORF">HNR12_004543</name>
</gene>
<dbReference type="AlphaFoldDB" id="A0A853BU33"/>
<dbReference type="Proteomes" id="UP000575985">
    <property type="component" value="Unassembled WGS sequence"/>
</dbReference>
<reference evidence="2 3" key="1">
    <citation type="submission" date="2020-07" db="EMBL/GenBank/DDBJ databases">
        <title>Sequencing the genomes of 1000 actinobacteria strains.</title>
        <authorList>
            <person name="Klenk H.-P."/>
        </authorList>
    </citation>
    <scope>NUCLEOTIDE SEQUENCE [LARGE SCALE GENOMIC DNA]</scope>
    <source>
        <strain evidence="2 3">DSM 45927</strain>
    </source>
</reference>
<name>A0A853BU33_9ACTN</name>
<dbReference type="CDD" id="cd05233">
    <property type="entry name" value="SDR_c"/>
    <property type="match status" value="1"/>
</dbReference>
<dbReference type="InterPro" id="IPR002347">
    <property type="entry name" value="SDR_fam"/>
</dbReference>
<evidence type="ECO:0000313" key="3">
    <source>
        <dbReference type="Proteomes" id="UP000575985"/>
    </source>
</evidence>
<dbReference type="Pfam" id="PF13561">
    <property type="entry name" value="adh_short_C2"/>
    <property type="match status" value="1"/>
</dbReference>
<dbReference type="InterPro" id="IPR050259">
    <property type="entry name" value="SDR"/>
</dbReference>
<comment type="similarity">
    <text evidence="1">Belongs to the short-chain dehydrogenases/reductases (SDR) family.</text>
</comment>
<dbReference type="Gene3D" id="3.40.50.720">
    <property type="entry name" value="NAD(P)-binding Rossmann-like Domain"/>
    <property type="match status" value="1"/>
</dbReference>
<protein>
    <submittedName>
        <fullName evidence="2">NAD(P)-dependent dehydrogenase (Short-subunit alcohol dehydrogenase family)</fullName>
    </submittedName>
</protein>
<accession>A0A853BU33</accession>
<dbReference type="SUPFAM" id="SSF51735">
    <property type="entry name" value="NAD(P)-binding Rossmann-fold domains"/>
    <property type="match status" value="1"/>
</dbReference>
<dbReference type="EMBL" id="JACCFO010000001">
    <property type="protein sequence ID" value="NYI98266.1"/>
    <property type="molecule type" value="Genomic_DNA"/>
</dbReference>
<dbReference type="RefSeq" id="WP_179769445.1">
    <property type="nucleotide sequence ID" value="NZ_JACCFO010000001.1"/>
</dbReference>
<dbReference type="PRINTS" id="PR00081">
    <property type="entry name" value="GDHRDH"/>
</dbReference>
<dbReference type="InterPro" id="IPR036291">
    <property type="entry name" value="NAD(P)-bd_dom_sf"/>
</dbReference>
<dbReference type="PANTHER" id="PTHR42879">
    <property type="entry name" value="3-OXOACYL-(ACYL-CARRIER-PROTEIN) REDUCTASE"/>
    <property type="match status" value="1"/>
</dbReference>